<dbReference type="SUPFAM" id="SSF51126">
    <property type="entry name" value="Pectin lyase-like"/>
    <property type="match status" value="1"/>
</dbReference>
<name>X0WHZ8_9ZZZZ</name>
<dbReference type="InterPro" id="IPR011050">
    <property type="entry name" value="Pectin_lyase_fold/virulence"/>
</dbReference>
<evidence type="ECO:0000313" key="1">
    <source>
        <dbReference type="EMBL" id="GAG30305.1"/>
    </source>
</evidence>
<protein>
    <recommendedName>
        <fullName evidence="2">Right handed beta helix domain-containing protein</fullName>
    </recommendedName>
</protein>
<feature type="non-terminal residue" evidence="1">
    <location>
        <position position="246"/>
    </location>
</feature>
<dbReference type="InterPro" id="IPR012334">
    <property type="entry name" value="Pectin_lyas_fold"/>
</dbReference>
<evidence type="ECO:0008006" key="2">
    <source>
        <dbReference type="Google" id="ProtNLM"/>
    </source>
</evidence>
<accession>X0WHZ8</accession>
<comment type="caution">
    <text evidence="1">The sequence shown here is derived from an EMBL/GenBank/DDBJ whole genome shotgun (WGS) entry which is preliminary data.</text>
</comment>
<reference evidence="1" key="1">
    <citation type="journal article" date="2014" name="Front. Microbiol.">
        <title>High frequency of phylogenetically diverse reductive dehalogenase-homologous genes in deep subseafloor sedimentary metagenomes.</title>
        <authorList>
            <person name="Kawai M."/>
            <person name="Futagami T."/>
            <person name="Toyoda A."/>
            <person name="Takaki Y."/>
            <person name="Nishi S."/>
            <person name="Hori S."/>
            <person name="Arai W."/>
            <person name="Tsubouchi T."/>
            <person name="Morono Y."/>
            <person name="Uchiyama I."/>
            <person name="Ito T."/>
            <person name="Fujiyama A."/>
            <person name="Inagaki F."/>
            <person name="Takami H."/>
        </authorList>
    </citation>
    <scope>NUCLEOTIDE SEQUENCE</scope>
    <source>
        <strain evidence="1">Expedition CK06-06</strain>
    </source>
</reference>
<dbReference type="Gene3D" id="2.160.20.10">
    <property type="entry name" value="Single-stranded right-handed beta-helix, Pectin lyase-like"/>
    <property type="match status" value="1"/>
</dbReference>
<dbReference type="EMBL" id="BARS01046535">
    <property type="protein sequence ID" value="GAG30305.1"/>
    <property type="molecule type" value="Genomic_DNA"/>
</dbReference>
<organism evidence="1">
    <name type="scientific">marine sediment metagenome</name>
    <dbReference type="NCBI Taxonomy" id="412755"/>
    <lineage>
        <taxon>unclassified sequences</taxon>
        <taxon>metagenomes</taxon>
        <taxon>ecological metagenomes</taxon>
    </lineage>
</organism>
<proteinExistence type="predicted"/>
<feature type="non-terminal residue" evidence="1">
    <location>
        <position position="1"/>
    </location>
</feature>
<dbReference type="AlphaFoldDB" id="X0WHZ8"/>
<sequence>SEAGVILKGLTPGEPPDFTPSLSIEAEGVSVHGFTIQTVTVTDDDLYATMIHVHATNVEIYDNNFQISSGTVKKISEVVGVVTDDDVSGLYIHDNNFTASGTGNKIDLQAIYINPQTGLGPITIESNTIGGALKRGIATERSNTIITGNSISSTLPPGGLGTEKIGDAWCGIAIGIWYQTISIGTIEITDNIVNDYKFGIELGRDGVTITSTVLTGNTLEDNAKGIHVVTSADEIEIHQNNIYDEV</sequence>
<gene>
    <name evidence="1" type="ORF">S01H1_70035</name>
</gene>